<dbReference type="AlphaFoldDB" id="A0A2P2IWQ1"/>
<proteinExistence type="predicted"/>
<reference evidence="1" key="1">
    <citation type="submission" date="2018-02" db="EMBL/GenBank/DDBJ databases">
        <title>Rhizophora mucronata_Transcriptome.</title>
        <authorList>
            <person name="Meera S.P."/>
            <person name="Sreeshan A."/>
            <person name="Augustine A."/>
        </authorList>
    </citation>
    <scope>NUCLEOTIDE SEQUENCE</scope>
    <source>
        <tissue evidence="1">Leaf</tissue>
    </source>
</reference>
<dbReference type="EMBL" id="GGEC01005170">
    <property type="protein sequence ID" value="MBW85653.1"/>
    <property type="molecule type" value="Transcribed_RNA"/>
</dbReference>
<accession>A0A2P2IWQ1</accession>
<protein>
    <submittedName>
        <fullName evidence="1">Uncharacterized protein</fullName>
    </submittedName>
</protein>
<sequence length="63" mass="6984">MSISLLSLDAHKALIFCFLPFMGESQRFKVFTFECSHSSGKGLKLGTARKGANGGDRGWFRWG</sequence>
<name>A0A2P2IWQ1_RHIMU</name>
<organism evidence="1">
    <name type="scientific">Rhizophora mucronata</name>
    <name type="common">Asiatic mangrove</name>
    <dbReference type="NCBI Taxonomy" id="61149"/>
    <lineage>
        <taxon>Eukaryota</taxon>
        <taxon>Viridiplantae</taxon>
        <taxon>Streptophyta</taxon>
        <taxon>Embryophyta</taxon>
        <taxon>Tracheophyta</taxon>
        <taxon>Spermatophyta</taxon>
        <taxon>Magnoliopsida</taxon>
        <taxon>eudicotyledons</taxon>
        <taxon>Gunneridae</taxon>
        <taxon>Pentapetalae</taxon>
        <taxon>rosids</taxon>
        <taxon>fabids</taxon>
        <taxon>Malpighiales</taxon>
        <taxon>Rhizophoraceae</taxon>
        <taxon>Rhizophora</taxon>
    </lineage>
</organism>
<evidence type="ECO:0000313" key="1">
    <source>
        <dbReference type="EMBL" id="MBW85653.1"/>
    </source>
</evidence>